<reference evidence="2 3" key="1">
    <citation type="journal article" date="2009" name="Stand. Genomic Sci.">
        <title>Complete genome sequence of Kytococcus sedentarius type strain (541).</title>
        <authorList>
            <person name="Sims D."/>
            <person name="Brettin T."/>
            <person name="Detter J.C."/>
            <person name="Han C."/>
            <person name="Lapidus A."/>
            <person name="Copeland A."/>
            <person name="Glavina Del Rio T."/>
            <person name="Nolan M."/>
            <person name="Chen F."/>
            <person name="Lucas S."/>
            <person name="Tice H."/>
            <person name="Cheng J.F."/>
            <person name="Bruce D."/>
            <person name="Goodwin L."/>
            <person name="Pitluck S."/>
            <person name="Ovchinnikova G."/>
            <person name="Pati A."/>
            <person name="Ivanova N."/>
            <person name="Mavrommatis K."/>
            <person name="Chen A."/>
            <person name="Palaniappan K."/>
            <person name="D'haeseleer P."/>
            <person name="Chain P."/>
            <person name="Bristow J."/>
            <person name="Eisen J.A."/>
            <person name="Markowitz V."/>
            <person name="Hugenholtz P."/>
            <person name="Schneider S."/>
            <person name="Goker M."/>
            <person name="Pukall R."/>
            <person name="Kyrpides N.C."/>
            <person name="Klenk H.P."/>
        </authorList>
    </citation>
    <scope>NUCLEOTIDE SEQUENCE [LARGE SCALE GENOMIC DNA]</scope>
    <source>
        <strain evidence="3">ATCC 14392 / DSM 20547 / JCM 11482 / CCUG 33030 / NBRC 15357 / NCTC 11040 / CCM 314 / 541</strain>
    </source>
</reference>
<evidence type="ECO:0008006" key="4">
    <source>
        <dbReference type="Google" id="ProtNLM"/>
    </source>
</evidence>
<keyword evidence="3" id="KW-1185">Reference proteome</keyword>
<dbReference type="Pfam" id="PF11222">
    <property type="entry name" value="DUF3017"/>
    <property type="match status" value="1"/>
</dbReference>
<dbReference type="RefSeq" id="WP_012802254.1">
    <property type="nucleotide sequence ID" value="NC_013169.1"/>
</dbReference>
<dbReference type="InterPro" id="IPR021385">
    <property type="entry name" value="DUF3017"/>
</dbReference>
<evidence type="ECO:0000256" key="1">
    <source>
        <dbReference type="SAM" id="Phobius"/>
    </source>
</evidence>
<proteinExistence type="predicted"/>
<dbReference type="KEGG" id="kse:Ksed_07830"/>
<feature type="transmembrane region" description="Helical" evidence="1">
    <location>
        <begin position="36"/>
        <end position="54"/>
    </location>
</feature>
<feature type="transmembrane region" description="Helical" evidence="1">
    <location>
        <begin position="90"/>
        <end position="108"/>
    </location>
</feature>
<name>C7NF15_KYTSD</name>
<evidence type="ECO:0000313" key="2">
    <source>
        <dbReference type="EMBL" id="ACV05839.1"/>
    </source>
</evidence>
<keyword evidence="1" id="KW-1133">Transmembrane helix</keyword>
<keyword evidence="1" id="KW-0812">Transmembrane</keyword>
<organism evidence="2 3">
    <name type="scientific">Kytococcus sedentarius (strain ATCC 14392 / DSM 20547 / JCM 11482 / CCUG 33030 / NBRC 15357 / NCTC 11040 / CCM 314 / 541)</name>
    <name type="common">Micrococcus sedentarius</name>
    <dbReference type="NCBI Taxonomy" id="478801"/>
    <lineage>
        <taxon>Bacteria</taxon>
        <taxon>Bacillati</taxon>
        <taxon>Actinomycetota</taxon>
        <taxon>Actinomycetes</taxon>
        <taxon>Micrococcales</taxon>
        <taxon>Kytococcaceae</taxon>
        <taxon>Kytococcus</taxon>
    </lineage>
</organism>
<dbReference type="AlphaFoldDB" id="C7NF15"/>
<accession>C7NF15</accession>
<evidence type="ECO:0000313" key="3">
    <source>
        <dbReference type="Proteomes" id="UP000006666"/>
    </source>
</evidence>
<feature type="transmembrane region" description="Helical" evidence="1">
    <location>
        <begin position="61"/>
        <end position="78"/>
    </location>
</feature>
<gene>
    <name evidence="2" type="ordered locus">Ksed_07830</name>
</gene>
<dbReference type="STRING" id="478801.Ksed_07830"/>
<dbReference type="Proteomes" id="UP000006666">
    <property type="component" value="Chromosome"/>
</dbReference>
<dbReference type="EMBL" id="CP001686">
    <property type="protein sequence ID" value="ACV05839.1"/>
    <property type="molecule type" value="Genomic_DNA"/>
</dbReference>
<keyword evidence="1" id="KW-0472">Membrane</keyword>
<dbReference type="HOGENOM" id="CLU_2117805_0_0_11"/>
<sequence>MRPPEPREGETGWWAAPLRDKRGPAIHPGEGLGDLALWWFPAVCFTVGFVMVLLHEVRFGILVMAVGSAGGAVARAIVPRRAAGGLALRSRGVDVAMWTLMAVLLWVMSRAIEL</sequence>
<protein>
    <recommendedName>
        <fullName evidence="4">DUF3017 domain-containing protein</fullName>
    </recommendedName>
</protein>